<comment type="caution">
    <text evidence="1">The sequence shown here is derived from an EMBL/GenBank/DDBJ whole genome shotgun (WGS) entry which is preliminary data.</text>
</comment>
<sequence length="173" mass="19537">MNRDSNKRKAYTKKLLQDENALVFQFSIISENSDDLGSKAARAIELVCKENPNKIYAYLDNILKLAENATTDAVIRPLAKILELMAIVHSSSTNSIQLKPNEIEKIIAICFDWMITEQKVAPQAYSMQTLYLLGKEVDWVHKELAMILQQNYASGSAGYKARSRKILKKIASI</sequence>
<keyword evidence="2" id="KW-1185">Reference proteome</keyword>
<gene>
    <name evidence="1" type="ORF">GGR31_001736</name>
</gene>
<proteinExistence type="predicted"/>
<reference evidence="1 2" key="1">
    <citation type="submission" date="2023-07" db="EMBL/GenBank/DDBJ databases">
        <title>Genomic Encyclopedia of Type Strains, Phase IV (KMG-IV): sequencing the most valuable type-strain genomes for metagenomic binning, comparative biology and taxonomic classification.</title>
        <authorList>
            <person name="Goeker M."/>
        </authorList>
    </citation>
    <scope>NUCLEOTIDE SEQUENCE [LARGE SCALE GENOMIC DNA]</scope>
    <source>
        <strain evidence="1 2">DSM 102814</strain>
    </source>
</reference>
<protein>
    <recommendedName>
        <fullName evidence="3">Adenylosuccinate lyase</fullName>
    </recommendedName>
</protein>
<organism evidence="1 2">
    <name type="scientific">Mesonia maritima</name>
    <dbReference type="NCBI Taxonomy" id="1793873"/>
    <lineage>
        <taxon>Bacteria</taxon>
        <taxon>Pseudomonadati</taxon>
        <taxon>Bacteroidota</taxon>
        <taxon>Flavobacteriia</taxon>
        <taxon>Flavobacteriales</taxon>
        <taxon>Flavobacteriaceae</taxon>
        <taxon>Mesonia</taxon>
    </lineage>
</organism>
<name>A0ABU1K664_9FLAO</name>
<accession>A0ABU1K664</accession>
<evidence type="ECO:0000313" key="2">
    <source>
        <dbReference type="Proteomes" id="UP001257659"/>
    </source>
</evidence>
<dbReference type="Proteomes" id="UP001257659">
    <property type="component" value="Unassembled WGS sequence"/>
</dbReference>
<dbReference type="EMBL" id="JAVDQA010000004">
    <property type="protein sequence ID" value="MDR6301089.1"/>
    <property type="molecule type" value="Genomic_DNA"/>
</dbReference>
<dbReference type="RefSeq" id="WP_309728128.1">
    <property type="nucleotide sequence ID" value="NZ_JAVDQA010000004.1"/>
</dbReference>
<evidence type="ECO:0008006" key="3">
    <source>
        <dbReference type="Google" id="ProtNLM"/>
    </source>
</evidence>
<evidence type="ECO:0000313" key="1">
    <source>
        <dbReference type="EMBL" id="MDR6301089.1"/>
    </source>
</evidence>